<evidence type="ECO:0000313" key="3">
    <source>
        <dbReference type="Proteomes" id="UP000741013"/>
    </source>
</evidence>
<dbReference type="Pfam" id="PF03756">
    <property type="entry name" value="AfsA"/>
    <property type="match status" value="2"/>
</dbReference>
<name>A0ABS4PKZ8_9PSEU</name>
<gene>
    <name evidence="2" type="ORF">JOM49_001630</name>
</gene>
<comment type="caution">
    <text evidence="2">The sequence shown here is derived from an EMBL/GenBank/DDBJ whole genome shotgun (WGS) entry which is preliminary data.</text>
</comment>
<reference evidence="2 3" key="1">
    <citation type="submission" date="2021-03" db="EMBL/GenBank/DDBJ databases">
        <title>Sequencing the genomes of 1000 actinobacteria strains.</title>
        <authorList>
            <person name="Klenk H.-P."/>
        </authorList>
    </citation>
    <scope>NUCLEOTIDE SEQUENCE [LARGE SCALE GENOMIC DNA]</scope>
    <source>
        <strain evidence="2 3">DSM 45510</strain>
    </source>
</reference>
<protein>
    <recommendedName>
        <fullName evidence="1">A-factor biosynthesis hotdog domain-containing protein</fullName>
    </recommendedName>
</protein>
<proteinExistence type="predicted"/>
<dbReference type="InterPro" id="IPR005509">
    <property type="entry name" value="AfsA_hotdog_dom"/>
</dbReference>
<accession>A0ABS4PKZ8</accession>
<dbReference type="EMBL" id="JAGGMS010000001">
    <property type="protein sequence ID" value="MBP2180104.1"/>
    <property type="molecule type" value="Genomic_DNA"/>
</dbReference>
<dbReference type="InterPro" id="IPR047757">
    <property type="entry name" value="AfsA-like"/>
</dbReference>
<dbReference type="Proteomes" id="UP000741013">
    <property type="component" value="Unassembled WGS sequence"/>
</dbReference>
<organism evidence="2 3">
    <name type="scientific">Amycolatopsis magusensis</name>
    <dbReference type="NCBI Taxonomy" id="882444"/>
    <lineage>
        <taxon>Bacteria</taxon>
        <taxon>Bacillati</taxon>
        <taxon>Actinomycetota</taxon>
        <taxon>Actinomycetes</taxon>
        <taxon>Pseudonocardiales</taxon>
        <taxon>Pseudonocardiaceae</taxon>
        <taxon>Amycolatopsis</taxon>
    </lineage>
</organism>
<dbReference type="NCBIfam" id="NF041195">
    <property type="entry name" value="ScbA_BarX_GamBu"/>
    <property type="match status" value="1"/>
</dbReference>
<evidence type="ECO:0000259" key="1">
    <source>
        <dbReference type="Pfam" id="PF03756"/>
    </source>
</evidence>
<sequence length="323" mass="34986">MTAMMTRPAGDVVTATPEFGNAVVSQRSDVMFDRTIPRALVHRAAVSEVFLTDLCALDDTEFQVGAQWPRGHSFFSLLRPDYHDPLLMAETIRQAGLLIAHSEFGVALDWKFIVHRQSFSLGSDGLRLGARPADIVLAVTCHDLKRRGKRVAGGHLELNCYRDGERIGSGGAVWSAVSPSAYRRLRGERAGAVTEVEPLAGVAPATVGRDRARDVVLAPGDREWVLRVDQSHPVMFDHPVDHVPGMVTMEAARQAAKLVVGQPDALPVGCDFHFEHYLELDAPALVNATEVTAVRSGVRSVEVVFGQAGRTAAFGTVDLLVHG</sequence>
<evidence type="ECO:0000313" key="2">
    <source>
        <dbReference type="EMBL" id="MBP2180104.1"/>
    </source>
</evidence>
<dbReference type="RefSeq" id="WP_209663724.1">
    <property type="nucleotide sequence ID" value="NZ_JAGGMS010000001.1"/>
</dbReference>
<feature type="domain" description="A-factor biosynthesis hotdog" evidence="1">
    <location>
        <begin position="40"/>
        <end position="171"/>
    </location>
</feature>
<keyword evidence="3" id="KW-1185">Reference proteome</keyword>
<feature type="domain" description="A-factor biosynthesis hotdog" evidence="1">
    <location>
        <begin position="207"/>
        <end position="318"/>
    </location>
</feature>